<dbReference type="InterPro" id="IPR046347">
    <property type="entry name" value="bZIP_sf"/>
</dbReference>
<dbReference type="Pfam" id="PF00170">
    <property type="entry name" value="bZIP_1"/>
    <property type="match status" value="1"/>
</dbReference>
<dbReference type="GO" id="GO:0005634">
    <property type="term" value="C:nucleus"/>
    <property type="evidence" value="ECO:0007669"/>
    <property type="project" value="UniProtKB-SubCell"/>
</dbReference>
<feature type="region of interest" description="Disordered" evidence="7">
    <location>
        <begin position="1"/>
        <end position="31"/>
    </location>
</feature>
<dbReference type="Gene3D" id="1.20.5.170">
    <property type="match status" value="1"/>
</dbReference>
<proteinExistence type="inferred from homology"/>
<dbReference type="InterPro" id="IPR012900">
    <property type="entry name" value="MFMR"/>
</dbReference>
<feature type="compositionally biased region" description="Basic and acidic residues" evidence="7">
    <location>
        <begin position="155"/>
        <end position="166"/>
    </location>
</feature>
<feature type="region of interest" description="Disordered" evidence="7">
    <location>
        <begin position="99"/>
        <end position="199"/>
    </location>
</feature>
<evidence type="ECO:0000256" key="2">
    <source>
        <dbReference type="ARBA" id="ARBA00007163"/>
    </source>
</evidence>
<feature type="domain" description="BZIP" evidence="8">
    <location>
        <begin position="250"/>
        <end position="313"/>
    </location>
</feature>
<feature type="compositionally biased region" description="Basic and acidic residues" evidence="7">
    <location>
        <begin position="329"/>
        <end position="342"/>
    </location>
</feature>
<dbReference type="EMBL" id="JBBWWQ010000007">
    <property type="protein sequence ID" value="KAK8942420.1"/>
    <property type="molecule type" value="Genomic_DNA"/>
</dbReference>
<keyword evidence="4" id="KW-0238">DNA-binding</keyword>
<dbReference type="Proteomes" id="UP001418222">
    <property type="component" value="Unassembled WGS sequence"/>
</dbReference>
<keyword evidence="6" id="KW-0539">Nucleus</keyword>
<comment type="subcellular location">
    <subcellularLocation>
        <location evidence="1">Nucleus</location>
    </subcellularLocation>
</comment>
<keyword evidence="3" id="KW-0805">Transcription regulation</keyword>
<comment type="caution">
    <text evidence="9">The sequence shown here is derived from an EMBL/GenBank/DDBJ whole genome shotgun (WGS) entry which is preliminary data.</text>
</comment>
<dbReference type="GO" id="GO:0003700">
    <property type="term" value="F:DNA-binding transcription factor activity"/>
    <property type="evidence" value="ECO:0007669"/>
    <property type="project" value="InterPro"/>
</dbReference>
<organism evidence="9 10">
    <name type="scientific">Platanthera zijinensis</name>
    <dbReference type="NCBI Taxonomy" id="2320716"/>
    <lineage>
        <taxon>Eukaryota</taxon>
        <taxon>Viridiplantae</taxon>
        <taxon>Streptophyta</taxon>
        <taxon>Embryophyta</taxon>
        <taxon>Tracheophyta</taxon>
        <taxon>Spermatophyta</taxon>
        <taxon>Magnoliopsida</taxon>
        <taxon>Liliopsida</taxon>
        <taxon>Asparagales</taxon>
        <taxon>Orchidaceae</taxon>
        <taxon>Orchidoideae</taxon>
        <taxon>Orchideae</taxon>
        <taxon>Orchidinae</taxon>
        <taxon>Platanthera</taxon>
    </lineage>
</organism>
<evidence type="ECO:0000256" key="7">
    <source>
        <dbReference type="SAM" id="MobiDB-lite"/>
    </source>
</evidence>
<dbReference type="Pfam" id="PF07777">
    <property type="entry name" value="MFMR"/>
    <property type="match status" value="1"/>
</dbReference>
<feature type="compositionally biased region" description="Polar residues" evidence="7">
    <location>
        <begin position="131"/>
        <end position="154"/>
    </location>
</feature>
<evidence type="ECO:0000256" key="1">
    <source>
        <dbReference type="ARBA" id="ARBA00004123"/>
    </source>
</evidence>
<accession>A0AAP0G7G4</accession>
<dbReference type="InterPro" id="IPR044827">
    <property type="entry name" value="GBF-like"/>
</dbReference>
<dbReference type="InterPro" id="IPR004827">
    <property type="entry name" value="bZIP"/>
</dbReference>
<feature type="compositionally biased region" description="Low complexity" evidence="7">
    <location>
        <begin position="319"/>
        <end position="328"/>
    </location>
</feature>
<evidence type="ECO:0000313" key="10">
    <source>
        <dbReference type="Proteomes" id="UP001418222"/>
    </source>
</evidence>
<evidence type="ECO:0000256" key="4">
    <source>
        <dbReference type="ARBA" id="ARBA00023125"/>
    </source>
</evidence>
<dbReference type="GO" id="GO:0000976">
    <property type="term" value="F:transcription cis-regulatory region binding"/>
    <property type="evidence" value="ECO:0007669"/>
    <property type="project" value="UniProtKB-ARBA"/>
</dbReference>
<sequence length="342" mass="37540">MGTPDDTSPPEKPTNLRHLSASTTLPPAQDSIPMPAYTADWASSVQAYYSSGAPTPTAFFPNIWGGQHLMYGTPIAFPPMYPPGTVFAHPFMGPGMGFPTADTDSIKSKGVPRMSEEVGKASSGSEEENTSQRSRCASATDESSDTMDVSSDPQESPKKRSYKDAFQEGEASQLTIATRSGRAPKLPVSAPGRTILPGPTTNLNIGMDIWNTPHSGSATLEARPVTEIVPPIAGANTGIVDRRWVQSEREIKRERRKQSNRESARRSRLRKLQECDELARNVAELNGEKSALRKELDQLHKVCKDLEAENQHIAEQLKSLQSNSSYSSRENDRWSDKGHFLR</sequence>
<reference evidence="9 10" key="1">
    <citation type="journal article" date="2022" name="Nat. Plants">
        <title>Genomes of leafy and leafless Platanthera orchids illuminate the evolution of mycoheterotrophy.</title>
        <authorList>
            <person name="Li M.H."/>
            <person name="Liu K.W."/>
            <person name="Li Z."/>
            <person name="Lu H.C."/>
            <person name="Ye Q.L."/>
            <person name="Zhang D."/>
            <person name="Wang J.Y."/>
            <person name="Li Y.F."/>
            <person name="Zhong Z.M."/>
            <person name="Liu X."/>
            <person name="Yu X."/>
            <person name="Liu D.K."/>
            <person name="Tu X.D."/>
            <person name="Liu B."/>
            <person name="Hao Y."/>
            <person name="Liao X.Y."/>
            <person name="Jiang Y.T."/>
            <person name="Sun W.H."/>
            <person name="Chen J."/>
            <person name="Chen Y.Q."/>
            <person name="Ai Y."/>
            <person name="Zhai J.W."/>
            <person name="Wu S.S."/>
            <person name="Zhou Z."/>
            <person name="Hsiao Y.Y."/>
            <person name="Wu W.L."/>
            <person name="Chen Y.Y."/>
            <person name="Lin Y.F."/>
            <person name="Hsu J.L."/>
            <person name="Li C.Y."/>
            <person name="Wang Z.W."/>
            <person name="Zhao X."/>
            <person name="Zhong W.Y."/>
            <person name="Ma X.K."/>
            <person name="Ma L."/>
            <person name="Huang J."/>
            <person name="Chen G.Z."/>
            <person name="Huang M.Z."/>
            <person name="Huang L."/>
            <person name="Peng D.H."/>
            <person name="Luo Y.B."/>
            <person name="Zou S.Q."/>
            <person name="Chen S.P."/>
            <person name="Lan S."/>
            <person name="Tsai W.C."/>
            <person name="Van de Peer Y."/>
            <person name="Liu Z.J."/>
        </authorList>
    </citation>
    <scope>NUCLEOTIDE SEQUENCE [LARGE SCALE GENOMIC DNA]</scope>
    <source>
        <strain evidence="9">Lor287</strain>
    </source>
</reference>
<evidence type="ECO:0000256" key="5">
    <source>
        <dbReference type="ARBA" id="ARBA00023163"/>
    </source>
</evidence>
<evidence type="ECO:0000256" key="3">
    <source>
        <dbReference type="ARBA" id="ARBA00023015"/>
    </source>
</evidence>
<dbReference type="PROSITE" id="PS50217">
    <property type="entry name" value="BZIP"/>
    <property type="match status" value="1"/>
</dbReference>
<protein>
    <recommendedName>
        <fullName evidence="8">BZIP domain-containing protein</fullName>
    </recommendedName>
</protein>
<evidence type="ECO:0000313" key="9">
    <source>
        <dbReference type="EMBL" id="KAK8942420.1"/>
    </source>
</evidence>
<dbReference type="SUPFAM" id="SSF57959">
    <property type="entry name" value="Leucine zipper domain"/>
    <property type="match status" value="1"/>
</dbReference>
<evidence type="ECO:0000256" key="6">
    <source>
        <dbReference type="ARBA" id="ARBA00023242"/>
    </source>
</evidence>
<evidence type="ECO:0000259" key="8">
    <source>
        <dbReference type="PROSITE" id="PS50217"/>
    </source>
</evidence>
<keyword evidence="10" id="KW-1185">Reference proteome</keyword>
<comment type="similarity">
    <text evidence="2">Belongs to the bZIP family.</text>
</comment>
<dbReference type="InterPro" id="IPR045314">
    <property type="entry name" value="bZIP_plant_GBF1"/>
</dbReference>
<dbReference type="PROSITE" id="PS00036">
    <property type="entry name" value="BZIP_BASIC"/>
    <property type="match status" value="1"/>
</dbReference>
<keyword evidence="5" id="KW-0804">Transcription</keyword>
<dbReference type="PANTHER" id="PTHR45967:SF31">
    <property type="entry name" value="DNA-BINDING PROTEIN EMBP-1"/>
    <property type="match status" value="1"/>
</dbReference>
<name>A0AAP0G7G4_9ASPA</name>
<dbReference type="SMART" id="SM00338">
    <property type="entry name" value="BRLZ"/>
    <property type="match status" value="1"/>
</dbReference>
<dbReference type="CDD" id="cd14702">
    <property type="entry name" value="bZIP_plant_GBF1"/>
    <property type="match status" value="1"/>
</dbReference>
<dbReference type="AlphaFoldDB" id="A0AAP0G7G4"/>
<gene>
    <name evidence="9" type="ORF">KSP39_PZI009487</name>
</gene>
<dbReference type="PANTHER" id="PTHR45967">
    <property type="entry name" value="G-BOX-BINDING FACTOR 3-RELATED"/>
    <property type="match status" value="1"/>
</dbReference>
<feature type="region of interest" description="Disordered" evidence="7">
    <location>
        <begin position="317"/>
        <end position="342"/>
    </location>
</feature>
<dbReference type="Pfam" id="PF16596">
    <property type="entry name" value="MFMR_assoc"/>
    <property type="match status" value="1"/>
</dbReference>